<dbReference type="SUPFAM" id="SSF47336">
    <property type="entry name" value="ACP-like"/>
    <property type="match status" value="1"/>
</dbReference>
<protein>
    <recommendedName>
        <fullName evidence="1">Carrier domain-containing protein</fullName>
    </recommendedName>
</protein>
<dbReference type="InterPro" id="IPR009081">
    <property type="entry name" value="PP-bd_ACP"/>
</dbReference>
<dbReference type="EMBL" id="BAAAVI010000002">
    <property type="protein sequence ID" value="GAA2848229.1"/>
    <property type="molecule type" value="Genomic_DNA"/>
</dbReference>
<evidence type="ECO:0000259" key="1">
    <source>
        <dbReference type="PROSITE" id="PS50075"/>
    </source>
</evidence>
<gene>
    <name evidence="2" type="ORF">GCM10010517_05440</name>
</gene>
<dbReference type="RefSeq" id="WP_344967413.1">
    <property type="nucleotide sequence ID" value="NZ_BAAAVI010000002.1"/>
</dbReference>
<dbReference type="Proteomes" id="UP001500831">
    <property type="component" value="Unassembled WGS sequence"/>
</dbReference>
<sequence>MTTEWDAKFEDAVRRVVSDLPPGEPLRPDTDLRDHGLDSLLTVTLIVELENAYEVRFPDEALVPETCRTPGVLWKTVATLIRT</sequence>
<name>A0ABN3VPV6_9ACTN</name>
<evidence type="ECO:0000313" key="3">
    <source>
        <dbReference type="Proteomes" id="UP001500831"/>
    </source>
</evidence>
<dbReference type="Gene3D" id="1.10.1200.10">
    <property type="entry name" value="ACP-like"/>
    <property type="match status" value="1"/>
</dbReference>
<proteinExistence type="predicted"/>
<evidence type="ECO:0000313" key="2">
    <source>
        <dbReference type="EMBL" id="GAA2848229.1"/>
    </source>
</evidence>
<comment type="caution">
    <text evidence="2">The sequence shown here is derived from an EMBL/GenBank/DDBJ whole genome shotgun (WGS) entry which is preliminary data.</text>
</comment>
<reference evidence="2 3" key="1">
    <citation type="journal article" date="2019" name="Int. J. Syst. Evol. Microbiol.">
        <title>The Global Catalogue of Microorganisms (GCM) 10K type strain sequencing project: providing services to taxonomists for standard genome sequencing and annotation.</title>
        <authorList>
            <consortium name="The Broad Institute Genomics Platform"/>
            <consortium name="The Broad Institute Genome Sequencing Center for Infectious Disease"/>
            <person name="Wu L."/>
            <person name="Ma J."/>
        </authorList>
    </citation>
    <scope>NUCLEOTIDE SEQUENCE [LARGE SCALE GENOMIC DNA]</scope>
    <source>
        <strain evidence="2 3">JCM 6242</strain>
    </source>
</reference>
<keyword evidence="3" id="KW-1185">Reference proteome</keyword>
<feature type="domain" description="Carrier" evidence="1">
    <location>
        <begin position="4"/>
        <end position="81"/>
    </location>
</feature>
<accession>A0ABN3VPV6</accession>
<organism evidence="2 3">
    <name type="scientific">Streptosporangium fragile</name>
    <dbReference type="NCBI Taxonomy" id="46186"/>
    <lineage>
        <taxon>Bacteria</taxon>
        <taxon>Bacillati</taxon>
        <taxon>Actinomycetota</taxon>
        <taxon>Actinomycetes</taxon>
        <taxon>Streptosporangiales</taxon>
        <taxon>Streptosporangiaceae</taxon>
        <taxon>Streptosporangium</taxon>
    </lineage>
</organism>
<dbReference type="PROSITE" id="PS50075">
    <property type="entry name" value="CARRIER"/>
    <property type="match status" value="1"/>
</dbReference>
<dbReference type="InterPro" id="IPR036736">
    <property type="entry name" value="ACP-like_sf"/>
</dbReference>
<dbReference type="Pfam" id="PF00550">
    <property type="entry name" value="PP-binding"/>
    <property type="match status" value="1"/>
</dbReference>